<feature type="region of interest" description="Disordered" evidence="1">
    <location>
        <begin position="577"/>
        <end position="607"/>
    </location>
</feature>
<sequence length="853" mass="93295">MGPPFLLLTVIWLRVQSWWSVGIETPPTISFPLDGTTGFSQPAVFDSALWLDQFLGFLHVPRPGLISASADGDGISLNIHMPLTTELLSPVSSPDHHGSPLLEFQRLPPPPPPVEPSRTIPLDLHDRAFVTGNAEVGPDATFFVDTGFDHIHDWHAWSRSGSGSPFLEWLDQYLSGHAQLPFTANRAYSAGSYYYELPGSPLPLLLMVLLSIALLRLFYVALPLLSDVALLLEGIGPELTESVAQMDSAKSHPIEEGFISELLENAARHELEGSDSTSAAAAAPANATSDAAVNTDPDRSILKFSVLVAFLRLSVANLSSRVRDLVQASAAHGAQIQQKDDEIAAKEQLLKQKDDKISGQENLIEWKDERILAMENELADTEKKLKDYESSTAELRQQHDEHKKQLKEAEAKEKKQDSLVASLRKGIDDLKGKRDGTLKELEKAQALKKTLKETIASQEEVIKSQNQSTAKFAKAAKKHSGLESTLMETQSELEEVRKARDEAQKELENQEPEYMSIINDLSETNGGLQKKLDQQEEDIRCQTQSLAEMEQLKETIANLQGTVEAQKARLEELTNENEKLSDHTQTSVAAATSVAPSPAPNSEPEGEEHFASTVPVVSLSDLEGTVAQSASSAMVMPVILDRRQEQDPIFTQTAGVFEFEESRSTGPRVNLSFLRDGGHQTPTESVQNAAHPGFPRGGGGIIFGTPLRNAEGIVTRPMTQKERKDLRRERAASAQQDATAPVTTTAASDQKDTTDASGSTSSEGSELATGRNGHEAPVEDKTYTYKWVTVPLSETEDLFGDDSEDESQEGPAVNLTQMRDETEEAAEAKRATDVAERSEAGRNALMESRWATK</sequence>
<feature type="compositionally biased region" description="Basic and acidic residues" evidence="1">
    <location>
        <begin position="719"/>
        <end position="731"/>
    </location>
</feature>
<organism evidence="3 4">
    <name type="scientific">Vermiconidia calcicola</name>
    <dbReference type="NCBI Taxonomy" id="1690605"/>
    <lineage>
        <taxon>Eukaryota</taxon>
        <taxon>Fungi</taxon>
        <taxon>Dikarya</taxon>
        <taxon>Ascomycota</taxon>
        <taxon>Pezizomycotina</taxon>
        <taxon>Dothideomycetes</taxon>
        <taxon>Dothideomycetidae</taxon>
        <taxon>Mycosphaerellales</taxon>
        <taxon>Extremaceae</taxon>
        <taxon>Vermiconidia</taxon>
    </lineage>
</organism>
<dbReference type="EMBL" id="JAXLQG010000001">
    <property type="protein sequence ID" value="KAK5545890.1"/>
    <property type="molecule type" value="Genomic_DNA"/>
</dbReference>
<feature type="compositionally biased region" description="Basic and acidic residues" evidence="1">
    <location>
        <begin position="826"/>
        <end position="840"/>
    </location>
</feature>
<comment type="caution">
    <text evidence="3">The sequence shown here is derived from an EMBL/GenBank/DDBJ whole genome shotgun (WGS) entry which is preliminary data.</text>
</comment>
<feature type="compositionally biased region" description="Polar residues" evidence="1">
    <location>
        <begin position="755"/>
        <end position="764"/>
    </location>
</feature>
<feature type="compositionally biased region" description="Low complexity" evidence="1">
    <location>
        <begin position="586"/>
        <end position="596"/>
    </location>
</feature>
<gene>
    <name evidence="3" type="ORF">LTR25_000900</name>
</gene>
<keyword evidence="2" id="KW-0732">Signal</keyword>
<evidence type="ECO:0000256" key="1">
    <source>
        <dbReference type="SAM" id="MobiDB-lite"/>
    </source>
</evidence>
<proteinExistence type="predicted"/>
<accession>A0AAV9QQR6</accession>
<evidence type="ECO:0000313" key="4">
    <source>
        <dbReference type="Proteomes" id="UP001345827"/>
    </source>
</evidence>
<dbReference type="PANTHER" id="PTHR43941:SF1">
    <property type="entry name" value="STRUCTURAL MAINTENANCE OF CHROMOSOMES PROTEIN 2"/>
    <property type="match status" value="1"/>
</dbReference>
<reference evidence="3 4" key="1">
    <citation type="submission" date="2023-06" db="EMBL/GenBank/DDBJ databases">
        <title>Black Yeasts Isolated from many extreme environments.</title>
        <authorList>
            <person name="Coleine C."/>
            <person name="Stajich J.E."/>
            <person name="Selbmann L."/>
        </authorList>
    </citation>
    <scope>NUCLEOTIDE SEQUENCE [LARGE SCALE GENOMIC DNA]</scope>
    <source>
        <strain evidence="3 4">CCFEE 5887</strain>
    </source>
</reference>
<dbReference type="PANTHER" id="PTHR43941">
    <property type="entry name" value="STRUCTURAL MAINTENANCE OF CHROMOSOMES PROTEIN 2"/>
    <property type="match status" value="1"/>
</dbReference>
<dbReference type="Proteomes" id="UP001345827">
    <property type="component" value="Unassembled WGS sequence"/>
</dbReference>
<feature type="chain" id="PRO_5043451820" evidence="2">
    <location>
        <begin position="21"/>
        <end position="853"/>
    </location>
</feature>
<evidence type="ECO:0000313" key="3">
    <source>
        <dbReference type="EMBL" id="KAK5545890.1"/>
    </source>
</evidence>
<keyword evidence="4" id="KW-1185">Reference proteome</keyword>
<dbReference type="AlphaFoldDB" id="A0AAV9QQR6"/>
<protein>
    <submittedName>
        <fullName evidence="3">Uncharacterized protein</fullName>
    </submittedName>
</protein>
<feature type="region of interest" description="Disordered" evidence="1">
    <location>
        <begin position="712"/>
        <end position="777"/>
    </location>
</feature>
<feature type="compositionally biased region" description="Polar residues" evidence="1">
    <location>
        <begin position="733"/>
        <end position="748"/>
    </location>
</feature>
<feature type="compositionally biased region" description="Acidic residues" evidence="1">
    <location>
        <begin position="795"/>
        <end position="808"/>
    </location>
</feature>
<feature type="signal peptide" evidence="2">
    <location>
        <begin position="1"/>
        <end position="20"/>
    </location>
</feature>
<evidence type="ECO:0000256" key="2">
    <source>
        <dbReference type="SAM" id="SignalP"/>
    </source>
</evidence>
<name>A0AAV9QQR6_9PEZI</name>
<feature type="region of interest" description="Disordered" evidence="1">
    <location>
        <begin position="795"/>
        <end position="853"/>
    </location>
</feature>